<dbReference type="InterPro" id="IPR049625">
    <property type="entry name" value="Glyco_transf_61_cat"/>
</dbReference>
<dbReference type="PANTHER" id="PTHR20961">
    <property type="entry name" value="GLYCOSYLTRANSFERASE"/>
    <property type="match status" value="1"/>
</dbReference>
<proteinExistence type="predicted"/>
<evidence type="ECO:0000256" key="2">
    <source>
        <dbReference type="ARBA" id="ARBA00022679"/>
    </source>
</evidence>
<evidence type="ECO:0000256" key="3">
    <source>
        <dbReference type="ARBA" id="ARBA00023180"/>
    </source>
</evidence>
<reference evidence="6" key="1">
    <citation type="journal article" date="2015" name="PLoS Genet.">
        <title>Genome Sequence and Transcriptome Analyses of Chrysochromulina tobin: Metabolic Tools for Enhanced Algal Fitness in the Prominent Order Prymnesiales (Haptophyceae).</title>
        <authorList>
            <person name="Hovde B.T."/>
            <person name="Deodato C.R."/>
            <person name="Hunsperger H.M."/>
            <person name="Ryken S.A."/>
            <person name="Yost W."/>
            <person name="Jha R.K."/>
            <person name="Patterson J."/>
            <person name="Monnat R.J. Jr."/>
            <person name="Barlow S.B."/>
            <person name="Starkenburg S.R."/>
            <person name="Cattolico R.A."/>
        </authorList>
    </citation>
    <scope>NUCLEOTIDE SEQUENCE</scope>
    <source>
        <strain evidence="6">CCMP291</strain>
    </source>
</reference>
<dbReference type="Proteomes" id="UP000037460">
    <property type="component" value="Unassembled WGS sequence"/>
</dbReference>
<evidence type="ECO:0000259" key="4">
    <source>
        <dbReference type="Pfam" id="PF04577"/>
    </source>
</evidence>
<dbReference type="EMBL" id="JWZX01000335">
    <property type="protein sequence ID" value="KOO53200.1"/>
    <property type="molecule type" value="Genomic_DNA"/>
</dbReference>
<organism evidence="5 6">
    <name type="scientific">Chrysochromulina tobinii</name>
    <dbReference type="NCBI Taxonomy" id="1460289"/>
    <lineage>
        <taxon>Eukaryota</taxon>
        <taxon>Haptista</taxon>
        <taxon>Haptophyta</taxon>
        <taxon>Prymnesiophyceae</taxon>
        <taxon>Prymnesiales</taxon>
        <taxon>Chrysochromulinaceae</taxon>
        <taxon>Chrysochromulina</taxon>
    </lineage>
</organism>
<keyword evidence="3" id="KW-0325">Glycoprotein</keyword>
<dbReference type="GO" id="GO:0016757">
    <property type="term" value="F:glycosyltransferase activity"/>
    <property type="evidence" value="ECO:0007669"/>
    <property type="project" value="UniProtKB-KW"/>
</dbReference>
<keyword evidence="6" id="KW-1185">Reference proteome</keyword>
<comment type="caution">
    <text evidence="5">The sequence shown here is derived from an EMBL/GenBank/DDBJ whole genome shotgun (WGS) entry which is preliminary data.</text>
</comment>
<keyword evidence="2" id="KW-0808">Transferase</keyword>
<evidence type="ECO:0000313" key="5">
    <source>
        <dbReference type="EMBL" id="KOO53200.1"/>
    </source>
</evidence>
<name>A0A0M0LQ57_9EUKA</name>
<feature type="domain" description="Glycosyltransferase 61 catalytic" evidence="4">
    <location>
        <begin position="24"/>
        <end position="122"/>
    </location>
</feature>
<dbReference type="AlphaFoldDB" id="A0A0M0LQ57"/>
<dbReference type="InterPro" id="IPR007657">
    <property type="entry name" value="Glycosyltransferase_61"/>
</dbReference>
<gene>
    <name evidence="5" type="ORF">Ctob_014512</name>
</gene>
<dbReference type="Pfam" id="PF04577">
    <property type="entry name" value="Glyco_transf_61"/>
    <property type="match status" value="1"/>
</dbReference>
<evidence type="ECO:0000313" key="6">
    <source>
        <dbReference type="Proteomes" id="UP000037460"/>
    </source>
</evidence>
<dbReference type="OrthoDB" id="689111at2759"/>
<sequence>MATAAQQLRHVSWGLHVHLLRVSHFAEAPRTGVILLLERLRSRRWTNMPEILAALRGWLRSSNALGSVYAQEQARPAELVVFNGTEDAISTMELFARADAVLGYHGAGLANNIFIPRNACVVEVSLWLDTNGSEPWRETPHSRILSWNPRLHWRTHRLAIGRALEAFKSPMAGIKQTKMTSLDRTLLHDVHTPHKRTSLAGVWGKLSTGARDIIALAWDAPPLNRSDLEVITEWMSTCMSSLRGRSSG</sequence>
<accession>A0A0M0LQ57</accession>
<keyword evidence="1" id="KW-0328">Glycosyltransferase</keyword>
<evidence type="ECO:0000256" key="1">
    <source>
        <dbReference type="ARBA" id="ARBA00022676"/>
    </source>
</evidence>
<protein>
    <recommendedName>
        <fullName evidence="4">Glycosyltransferase 61 catalytic domain-containing protein</fullName>
    </recommendedName>
</protein>